<evidence type="ECO:0000256" key="6">
    <source>
        <dbReference type="ARBA" id="ARBA00022918"/>
    </source>
</evidence>
<name>A0A9Q1DRN7_CONCO</name>
<evidence type="ECO:0000256" key="1">
    <source>
        <dbReference type="ARBA" id="ARBA00022679"/>
    </source>
</evidence>
<evidence type="ECO:0000256" key="2">
    <source>
        <dbReference type="ARBA" id="ARBA00022695"/>
    </source>
</evidence>
<evidence type="ECO:0000259" key="7">
    <source>
        <dbReference type="Pfam" id="PF17917"/>
    </source>
</evidence>
<dbReference type="Proteomes" id="UP001152803">
    <property type="component" value="Unassembled WGS sequence"/>
</dbReference>
<keyword evidence="4" id="KW-0255">Endonuclease</keyword>
<dbReference type="PANTHER" id="PTHR33064">
    <property type="entry name" value="POL PROTEIN"/>
    <property type="match status" value="1"/>
</dbReference>
<dbReference type="InterPro" id="IPR041373">
    <property type="entry name" value="RT_RNaseH"/>
</dbReference>
<organism evidence="8 9">
    <name type="scientific">Conger conger</name>
    <name type="common">Conger eel</name>
    <name type="synonym">Muraena conger</name>
    <dbReference type="NCBI Taxonomy" id="82655"/>
    <lineage>
        <taxon>Eukaryota</taxon>
        <taxon>Metazoa</taxon>
        <taxon>Chordata</taxon>
        <taxon>Craniata</taxon>
        <taxon>Vertebrata</taxon>
        <taxon>Euteleostomi</taxon>
        <taxon>Actinopterygii</taxon>
        <taxon>Neopterygii</taxon>
        <taxon>Teleostei</taxon>
        <taxon>Anguilliformes</taxon>
        <taxon>Congridae</taxon>
        <taxon>Conger</taxon>
    </lineage>
</organism>
<dbReference type="AlphaFoldDB" id="A0A9Q1DRN7"/>
<keyword evidence="6" id="KW-0695">RNA-directed DNA polymerase</keyword>
<evidence type="ECO:0000256" key="5">
    <source>
        <dbReference type="ARBA" id="ARBA00022801"/>
    </source>
</evidence>
<protein>
    <recommendedName>
        <fullName evidence="7">Reverse transcriptase RNase H-like domain-containing protein</fullName>
    </recommendedName>
</protein>
<dbReference type="InterPro" id="IPR051320">
    <property type="entry name" value="Viral_Replic_Matur_Polypro"/>
</dbReference>
<keyword evidence="1" id="KW-0808">Transferase</keyword>
<dbReference type="SUPFAM" id="SSF56672">
    <property type="entry name" value="DNA/RNA polymerases"/>
    <property type="match status" value="1"/>
</dbReference>
<sequence length="129" mass="14448">MDSLHGEAVGCCELHVRIPATGIQAGGEDQPGGFFKATARKIKTDTLDKGLGVVSSQEVEGEERPVSTLHQQKLSPRESWYSTIEKECLAIKCSVLTLRYNLLGKHFDLYSDHAPLHWLHRMKDTNAWM</sequence>
<dbReference type="EMBL" id="JAFJMO010000004">
    <property type="protein sequence ID" value="KAJ8279223.1"/>
    <property type="molecule type" value="Genomic_DNA"/>
</dbReference>
<keyword evidence="9" id="KW-1185">Reference proteome</keyword>
<dbReference type="OrthoDB" id="8930638at2759"/>
<evidence type="ECO:0000313" key="9">
    <source>
        <dbReference type="Proteomes" id="UP001152803"/>
    </source>
</evidence>
<dbReference type="Pfam" id="PF17917">
    <property type="entry name" value="RT_RNaseH"/>
    <property type="match status" value="1"/>
</dbReference>
<proteinExistence type="predicted"/>
<keyword evidence="5" id="KW-0378">Hydrolase</keyword>
<evidence type="ECO:0000313" key="8">
    <source>
        <dbReference type="EMBL" id="KAJ8279223.1"/>
    </source>
</evidence>
<dbReference type="PANTHER" id="PTHR33064:SF29">
    <property type="entry name" value="PEPTIDASE A2 DOMAIN-CONTAINING PROTEIN-RELATED"/>
    <property type="match status" value="1"/>
</dbReference>
<evidence type="ECO:0000256" key="4">
    <source>
        <dbReference type="ARBA" id="ARBA00022759"/>
    </source>
</evidence>
<reference evidence="8" key="1">
    <citation type="journal article" date="2023" name="Science">
        <title>Genome structures resolve the early diversification of teleost fishes.</title>
        <authorList>
            <person name="Parey E."/>
            <person name="Louis A."/>
            <person name="Montfort J."/>
            <person name="Bouchez O."/>
            <person name="Roques C."/>
            <person name="Iampietro C."/>
            <person name="Lluch J."/>
            <person name="Castinel A."/>
            <person name="Donnadieu C."/>
            <person name="Desvignes T."/>
            <person name="Floi Bucao C."/>
            <person name="Jouanno E."/>
            <person name="Wen M."/>
            <person name="Mejri S."/>
            <person name="Dirks R."/>
            <person name="Jansen H."/>
            <person name="Henkel C."/>
            <person name="Chen W.J."/>
            <person name="Zahm M."/>
            <person name="Cabau C."/>
            <person name="Klopp C."/>
            <person name="Thompson A.W."/>
            <person name="Robinson-Rechavi M."/>
            <person name="Braasch I."/>
            <person name="Lecointre G."/>
            <person name="Bobe J."/>
            <person name="Postlethwait J.H."/>
            <person name="Berthelot C."/>
            <person name="Roest Crollius H."/>
            <person name="Guiguen Y."/>
        </authorList>
    </citation>
    <scope>NUCLEOTIDE SEQUENCE</scope>
    <source>
        <strain evidence="8">Concon-B</strain>
    </source>
</reference>
<evidence type="ECO:0000256" key="3">
    <source>
        <dbReference type="ARBA" id="ARBA00022722"/>
    </source>
</evidence>
<dbReference type="GO" id="GO:0003964">
    <property type="term" value="F:RNA-directed DNA polymerase activity"/>
    <property type="evidence" value="ECO:0007669"/>
    <property type="project" value="UniProtKB-KW"/>
</dbReference>
<dbReference type="GO" id="GO:0016787">
    <property type="term" value="F:hydrolase activity"/>
    <property type="evidence" value="ECO:0007669"/>
    <property type="project" value="UniProtKB-KW"/>
</dbReference>
<dbReference type="InterPro" id="IPR043502">
    <property type="entry name" value="DNA/RNA_pol_sf"/>
</dbReference>
<keyword evidence="2" id="KW-0548">Nucleotidyltransferase</keyword>
<feature type="domain" description="Reverse transcriptase RNase H-like" evidence="7">
    <location>
        <begin position="41"/>
        <end position="127"/>
    </location>
</feature>
<accession>A0A9Q1DRN7</accession>
<dbReference type="GO" id="GO:0004519">
    <property type="term" value="F:endonuclease activity"/>
    <property type="evidence" value="ECO:0007669"/>
    <property type="project" value="UniProtKB-KW"/>
</dbReference>
<comment type="caution">
    <text evidence="8">The sequence shown here is derived from an EMBL/GenBank/DDBJ whole genome shotgun (WGS) entry which is preliminary data.</text>
</comment>
<keyword evidence="3" id="KW-0540">Nuclease</keyword>
<gene>
    <name evidence="8" type="ORF">COCON_G00062890</name>
</gene>